<sequence length="353" mass="39745">MNQSTHQHIKQLIADSGLLHFVKKSRVKNRRFHFKNETILITGAAGSIGSELARQLLNSQFSKLILIDIAESPLYNLMKAFEHENIPNIEFLLLNITDKASVEHLFETYKPTIVLHAAAYKHVPLMEAHPYEAVKTNIMATTFLADCAIKHGVKKFIFISTDKAVDPISVMGCSKRIAENYLLSLSKETSTKFLIARFGNIMGSNGSVLPLFIKQIESGLPLTLTDNTTSRYFISKTKACHLILELSRFETLAPAIFTFDMGNPITIKEVADCLLSFYPERQIPVIQVGMRPGEKLHEALVSINEELVPTQNDSILLVKQRNNTIKMADFNQLKAITPFVDPEKIKEIFKQNC</sequence>
<dbReference type="Pfam" id="PF02719">
    <property type="entry name" value="Polysacc_synt_2"/>
    <property type="match status" value="1"/>
</dbReference>
<dbReference type="RefSeq" id="WP_379942189.1">
    <property type="nucleotide sequence ID" value="NZ_JBHTIB010000012.1"/>
</dbReference>
<gene>
    <name evidence="3" type="ORF">ACFQ0I_10890</name>
</gene>
<dbReference type="InterPro" id="IPR051203">
    <property type="entry name" value="Polysaccharide_Synthase-Rel"/>
</dbReference>
<name>A0ABW3BUY2_9FLAO</name>
<reference evidence="4" key="1">
    <citation type="journal article" date="2019" name="Int. J. Syst. Evol. Microbiol.">
        <title>The Global Catalogue of Microorganisms (GCM) 10K type strain sequencing project: providing services to taxonomists for standard genome sequencing and annotation.</title>
        <authorList>
            <consortium name="The Broad Institute Genomics Platform"/>
            <consortium name="The Broad Institute Genome Sequencing Center for Infectious Disease"/>
            <person name="Wu L."/>
            <person name="Ma J."/>
        </authorList>
    </citation>
    <scope>NUCLEOTIDE SEQUENCE [LARGE SCALE GENOMIC DNA]</scope>
    <source>
        <strain evidence="4">CCUG 60529</strain>
    </source>
</reference>
<dbReference type="SUPFAM" id="SSF51735">
    <property type="entry name" value="NAD(P)-binding Rossmann-fold domains"/>
    <property type="match status" value="1"/>
</dbReference>
<organism evidence="3 4">
    <name type="scientific">Mariniflexile aquimaris</name>
    <dbReference type="NCBI Taxonomy" id="881009"/>
    <lineage>
        <taxon>Bacteria</taxon>
        <taxon>Pseudomonadati</taxon>
        <taxon>Bacteroidota</taxon>
        <taxon>Flavobacteriia</taxon>
        <taxon>Flavobacteriales</taxon>
        <taxon>Flavobacteriaceae</taxon>
        <taxon>Mariniflexile</taxon>
    </lineage>
</organism>
<dbReference type="InterPro" id="IPR036291">
    <property type="entry name" value="NAD(P)-bd_dom_sf"/>
</dbReference>
<comment type="similarity">
    <text evidence="1">Belongs to the polysaccharide synthase family.</text>
</comment>
<dbReference type="CDD" id="cd05237">
    <property type="entry name" value="UDP_invert_4-6DH_SDR_e"/>
    <property type="match status" value="1"/>
</dbReference>
<dbReference type="Proteomes" id="UP001597011">
    <property type="component" value="Unassembled WGS sequence"/>
</dbReference>
<comment type="caution">
    <text evidence="3">The sequence shown here is derived from an EMBL/GenBank/DDBJ whole genome shotgun (WGS) entry which is preliminary data.</text>
</comment>
<evidence type="ECO:0000313" key="3">
    <source>
        <dbReference type="EMBL" id="MFD0836274.1"/>
    </source>
</evidence>
<evidence type="ECO:0000313" key="4">
    <source>
        <dbReference type="Proteomes" id="UP001597011"/>
    </source>
</evidence>
<evidence type="ECO:0000256" key="1">
    <source>
        <dbReference type="ARBA" id="ARBA00007430"/>
    </source>
</evidence>
<dbReference type="PANTHER" id="PTHR43318">
    <property type="entry name" value="UDP-N-ACETYLGLUCOSAMINE 4,6-DEHYDRATASE"/>
    <property type="match status" value="1"/>
</dbReference>
<dbReference type="EMBL" id="JBHTIB010000012">
    <property type="protein sequence ID" value="MFD0836274.1"/>
    <property type="molecule type" value="Genomic_DNA"/>
</dbReference>
<feature type="domain" description="Polysaccharide biosynthesis protein CapD-like" evidence="2">
    <location>
        <begin position="39"/>
        <end position="319"/>
    </location>
</feature>
<evidence type="ECO:0000259" key="2">
    <source>
        <dbReference type="Pfam" id="PF02719"/>
    </source>
</evidence>
<proteinExistence type="inferred from homology"/>
<accession>A0ABW3BUY2</accession>
<dbReference type="PANTHER" id="PTHR43318:SF1">
    <property type="entry name" value="POLYSACCHARIDE BIOSYNTHESIS PROTEIN EPSC-RELATED"/>
    <property type="match status" value="1"/>
</dbReference>
<keyword evidence="4" id="KW-1185">Reference proteome</keyword>
<protein>
    <submittedName>
        <fullName evidence="3">UDP-N-acetylglucosamine 4,6-dehydratase</fullName>
    </submittedName>
</protein>
<dbReference type="InterPro" id="IPR003869">
    <property type="entry name" value="Polysac_CapD-like"/>
</dbReference>
<dbReference type="Gene3D" id="3.40.50.720">
    <property type="entry name" value="NAD(P)-binding Rossmann-like Domain"/>
    <property type="match status" value="1"/>
</dbReference>